<dbReference type="EMBL" id="JAMWBK010000006">
    <property type="protein sequence ID" value="KAJ8904000.1"/>
    <property type="molecule type" value="Genomic_DNA"/>
</dbReference>
<feature type="compositionally biased region" description="Polar residues" evidence="3">
    <location>
        <begin position="821"/>
        <end position="830"/>
    </location>
</feature>
<dbReference type="GO" id="GO:0005634">
    <property type="term" value="C:nucleus"/>
    <property type="evidence" value="ECO:0007669"/>
    <property type="project" value="UniProtKB-SubCell"/>
</dbReference>
<comment type="subcellular location">
    <subcellularLocation>
        <location evidence="1">Nucleus</location>
    </subcellularLocation>
</comment>
<evidence type="ECO:0000259" key="4">
    <source>
        <dbReference type="Pfam" id="PF07967"/>
    </source>
</evidence>
<feature type="region of interest" description="Disordered" evidence="3">
    <location>
        <begin position="775"/>
        <end position="894"/>
    </location>
</feature>
<dbReference type="Proteomes" id="UP001157974">
    <property type="component" value="Unassembled WGS sequence"/>
</dbReference>
<evidence type="ECO:0000313" key="5">
    <source>
        <dbReference type="EMBL" id="KAJ8904000.1"/>
    </source>
</evidence>
<dbReference type="InterPro" id="IPR012935">
    <property type="entry name" value="NuBaID_N"/>
</dbReference>
<dbReference type="GO" id="GO:0008270">
    <property type="term" value="F:zinc ion binding"/>
    <property type="evidence" value="ECO:0007669"/>
    <property type="project" value="InterPro"/>
</dbReference>
<organism evidence="5 6">
    <name type="scientific">Rhodosorus marinus</name>
    <dbReference type="NCBI Taxonomy" id="101924"/>
    <lineage>
        <taxon>Eukaryota</taxon>
        <taxon>Rhodophyta</taxon>
        <taxon>Stylonematophyceae</taxon>
        <taxon>Stylonematales</taxon>
        <taxon>Stylonemataceae</taxon>
        <taxon>Rhodosorus</taxon>
    </lineage>
</organism>
<feature type="region of interest" description="Disordered" evidence="3">
    <location>
        <begin position="1403"/>
        <end position="1482"/>
    </location>
</feature>
<comment type="caution">
    <text evidence="5">The sequence shown here is derived from an EMBL/GenBank/DDBJ whole genome shotgun (WGS) entry which is preliminary data.</text>
</comment>
<dbReference type="PANTHER" id="PTHR15835:SF6">
    <property type="entry name" value="ZINC FINGER C3HC-TYPE PROTEIN 1"/>
    <property type="match status" value="1"/>
</dbReference>
<feature type="compositionally biased region" description="Polar residues" evidence="3">
    <location>
        <begin position="908"/>
        <end position="919"/>
    </location>
</feature>
<keyword evidence="6" id="KW-1185">Reference proteome</keyword>
<name>A0AAV8UN71_9RHOD</name>
<reference evidence="5 6" key="1">
    <citation type="journal article" date="2023" name="Nat. Commun.">
        <title>Origin of minicircular mitochondrial genomes in red algae.</title>
        <authorList>
            <person name="Lee Y."/>
            <person name="Cho C.H."/>
            <person name="Lee Y.M."/>
            <person name="Park S.I."/>
            <person name="Yang J.H."/>
            <person name="West J.A."/>
            <person name="Bhattacharya D."/>
            <person name="Yoon H.S."/>
        </authorList>
    </citation>
    <scope>NUCLEOTIDE SEQUENCE [LARGE SCALE GENOMIC DNA]</scope>
    <source>
        <strain evidence="5 6">CCMP1338</strain>
        <tissue evidence="5">Whole cell</tissue>
    </source>
</reference>
<sequence>MESTQDKVDDKQTGEEEKKVEEEQPPGCVEKSKEDVDGQKKLLQSPTFGMKNLPVNPGPIDFTGSSVSFSPTVKPPVANLFGAGLFGQGQALGFQSGLGLFGSTPPQSTPPAFGSGFPAPPVFSFGATSTAEAGKLPSGLNPVVSAQGTEKTRSELTPTSQADKLPASIEDPGLAQSADRTQPELQKVVQDGTSGTDQPPTDAGDPKGAAVPAPAAALDSIDVKDLRNYSARARVIAKLPSGEKNMGWGPLTMTAAADGVKIVHGSEADGSSRLEIDLDEKTLLRSVREKSYQIHNTGARGSYLVQLQSKEVGDDFYARVVKILDKLKGSNQPAVTGIAVDGGATARKLRSQATNNAKKNLATGSASATGTASVGIAATGKISKKAANAKPDDKSMLLKKMQLLEARKQLLKKKGKKEVKLPADEGASTPSVKAPAIEAPAVEAPAVEAPAVEAPAVEAPAVEAPAVEAPAVEAPAVEAPAVEAPAVEAPAVEAPAVETPAVVPPTAIPPAVEAAVVEASASTSTLIPPPSVSATPDKSSADGRTVQTAADEPVQAKDQEGESDVGSSVPTLKPVTPSATAKDKESGLPELESAQQPSTPPKVIVLGLNPSKINAVETKTSVDPESAPATAKVPGAAAPAQPTMEKTPASVGTSATAVKSPSKFNAAAPEFKPPGIAALVVPSTTALPPESEHKPTDAPAIGLASKAALGSILSSTIAPATSTPGTSAVPMTDGSNAPRSAAAVFATPNPTPTLQSSSSAALAAATESGAVAMDVVGSKNDKPSSVEEASISKKIGNTGLGALNPPGEAPRVAEKPRIAVLSTSAATAKPSQAADGGAKSSATGAGPTGQGALKEKPEVPKLVQGDKALSKPTNTIPTTTPPASQPAPAAGPGLVNLNKKIALKSILQKSAAQTGTGAPTSAPEKAPPASGNADSKPAVQTPAKSTMISLVGSKPQVKPGAGGKPGKPSAQIPSPSTGKESLKRKKSVDALKRKLLKQGKVKDGKAPEAIEASVPESAPPPDTSKGVKIDVTPPAQQKPVALPSGTVRVLRASTTSQKQQMESTSAKRTPISTIPQVVAPLAAAGRGSQHPQGVAIAKPTLKAPTPPVSKDKVLDSVRVFVEKHISTFKRKLEDVLPTKLIRTKTKARPLNREDFNHRLATFGALKWPMRTGGISAFECARNGWINTDYNTLESGDTNGIVRFDGSAEDQDAEVARVRQKVVVSGHDVLSGWIGHSSPEDFSRTPTDFLSKAAVQSRASALLAVSVAVKPSENAIQKLDKAKFGKVCELKKNEKGVINATICAIFGWAPKSIGFSGTISKTVLTCELCGVRIPIETVSEFDADDEHRWYCPLLKDDGPKKALDAFVGHAEPIQHRTSDQDKHVGMKRKHEDDDAIAAEQMVAKHPGKGDLSSSKIEPGDEPPPLKRQHVDRDTSAVEKSSSAVENSFKKQNPKAEQAAKVVESEDVKANAGEPEDVKTRVPDAEGLQANALGLVDVKAISSESKPATAVAGEVPAVAEKLVDAGTSKMVQTTEPAAPAKEEQVVQKGQGSTIDQADSTGSAMVAMEMDNQPEAEKSGQGPQPSTDEQKPDA</sequence>
<accession>A0AAV8UN71</accession>
<feature type="compositionally biased region" description="Polar residues" evidence="3">
    <location>
        <begin position="522"/>
        <end position="538"/>
    </location>
</feature>
<feature type="compositionally biased region" description="Basic and acidic residues" evidence="3">
    <location>
        <begin position="1371"/>
        <end position="1391"/>
    </location>
</feature>
<feature type="region of interest" description="Disordered" evidence="3">
    <location>
        <begin position="124"/>
        <end position="213"/>
    </location>
</feature>
<feature type="compositionally biased region" description="Polar residues" evidence="3">
    <location>
        <begin position="1545"/>
        <end position="1560"/>
    </location>
</feature>
<feature type="region of interest" description="Disordered" evidence="3">
    <location>
        <begin position="908"/>
        <end position="1044"/>
    </location>
</feature>
<feature type="compositionally biased region" description="Polar residues" evidence="3">
    <location>
        <begin position="144"/>
        <end position="162"/>
    </location>
</feature>
<feature type="domain" description="C3HC-type" evidence="4">
    <location>
        <begin position="1149"/>
        <end position="1247"/>
    </location>
</feature>
<dbReference type="Pfam" id="PF07967">
    <property type="entry name" value="zf-C3HC"/>
    <property type="match status" value="1"/>
</dbReference>
<protein>
    <recommendedName>
        <fullName evidence="4">C3HC-type domain-containing protein</fullName>
    </recommendedName>
</protein>
<feature type="region of interest" description="Disordered" evidence="3">
    <location>
        <begin position="1"/>
        <end position="39"/>
    </location>
</feature>
<feature type="compositionally biased region" description="Low complexity" evidence="3">
    <location>
        <begin position="627"/>
        <end position="642"/>
    </location>
</feature>
<evidence type="ECO:0000256" key="3">
    <source>
        <dbReference type="SAM" id="MobiDB-lite"/>
    </source>
</evidence>
<evidence type="ECO:0000313" key="6">
    <source>
        <dbReference type="Proteomes" id="UP001157974"/>
    </source>
</evidence>
<gene>
    <name evidence="5" type="ORF">NDN08_000530</name>
</gene>
<evidence type="ECO:0000256" key="1">
    <source>
        <dbReference type="ARBA" id="ARBA00004123"/>
    </source>
</evidence>
<dbReference type="PANTHER" id="PTHR15835">
    <property type="entry name" value="NUCLEAR-INTERACTING PARTNER OF ALK"/>
    <property type="match status" value="1"/>
</dbReference>
<feature type="region of interest" description="Disordered" evidence="3">
    <location>
        <begin position="618"/>
        <end position="654"/>
    </location>
</feature>
<feature type="region of interest" description="Disordered" evidence="3">
    <location>
        <begin position="1528"/>
        <end position="1591"/>
    </location>
</feature>
<evidence type="ECO:0000256" key="2">
    <source>
        <dbReference type="ARBA" id="ARBA00023242"/>
    </source>
</evidence>
<feature type="compositionally biased region" description="Basic and acidic residues" evidence="3">
    <location>
        <begin position="30"/>
        <end position="39"/>
    </location>
</feature>
<feature type="region of interest" description="Disordered" evidence="3">
    <location>
        <begin position="1368"/>
        <end position="1391"/>
    </location>
</feature>
<feature type="compositionally biased region" description="Low complexity" evidence="3">
    <location>
        <begin position="202"/>
        <end position="213"/>
    </location>
</feature>
<feature type="compositionally biased region" description="Basic and acidic residues" evidence="3">
    <location>
        <begin position="1"/>
        <end position="22"/>
    </location>
</feature>
<proteinExistence type="predicted"/>
<keyword evidence="2" id="KW-0539">Nucleus</keyword>
<feature type="region of interest" description="Disordered" evidence="3">
    <location>
        <begin position="522"/>
        <end position="605"/>
    </location>
</feature>
<feature type="region of interest" description="Disordered" evidence="3">
    <location>
        <begin position="718"/>
        <end position="760"/>
    </location>
</feature>